<dbReference type="PANTHER" id="PTHR10457">
    <property type="entry name" value="MEVALONATE KINASE/GALACTOKINASE"/>
    <property type="match status" value="1"/>
</dbReference>
<proteinExistence type="predicted"/>
<dbReference type="Gene3D" id="3.30.470.20">
    <property type="entry name" value="ATP-grasp fold, B domain"/>
    <property type="match status" value="1"/>
</dbReference>
<dbReference type="GO" id="GO:0005829">
    <property type="term" value="C:cytosol"/>
    <property type="evidence" value="ECO:0007669"/>
    <property type="project" value="TreeGrafter"/>
</dbReference>
<dbReference type="InterPro" id="IPR020568">
    <property type="entry name" value="Ribosomal_Su5_D2-typ_SF"/>
</dbReference>
<comment type="caution">
    <text evidence="4">The sequence shown here is derived from an EMBL/GenBank/DDBJ whole genome shotgun (WGS) entry which is preliminary data.</text>
</comment>
<protein>
    <recommendedName>
        <fullName evidence="3">GHMP kinase N-terminal domain-containing protein</fullName>
    </recommendedName>
</protein>
<accession>A0A3M7PND4</accession>
<dbReference type="EMBL" id="REGN01009842">
    <property type="protein sequence ID" value="RNA00275.1"/>
    <property type="molecule type" value="Genomic_DNA"/>
</dbReference>
<evidence type="ECO:0000313" key="5">
    <source>
        <dbReference type="Proteomes" id="UP000276133"/>
    </source>
</evidence>
<dbReference type="InterPro" id="IPR006204">
    <property type="entry name" value="GHMP_kinase_N_dom"/>
</dbReference>
<keyword evidence="5" id="KW-1185">Reference proteome</keyword>
<name>A0A3M7PND4_BRAPC</name>
<feature type="domain" description="GHMP kinase N-terminal" evidence="3">
    <location>
        <begin position="830"/>
        <end position="901"/>
    </location>
</feature>
<keyword evidence="2" id="KW-0067">ATP-binding</keyword>
<dbReference type="AlphaFoldDB" id="A0A3M7PND4"/>
<organism evidence="4 5">
    <name type="scientific">Brachionus plicatilis</name>
    <name type="common">Marine rotifer</name>
    <name type="synonym">Brachionus muelleri</name>
    <dbReference type="NCBI Taxonomy" id="10195"/>
    <lineage>
        <taxon>Eukaryota</taxon>
        <taxon>Metazoa</taxon>
        <taxon>Spiralia</taxon>
        <taxon>Gnathifera</taxon>
        <taxon>Rotifera</taxon>
        <taxon>Eurotatoria</taxon>
        <taxon>Monogononta</taxon>
        <taxon>Pseudotrocha</taxon>
        <taxon>Ploima</taxon>
        <taxon>Brachionidae</taxon>
        <taxon>Brachionus</taxon>
    </lineage>
</organism>
<evidence type="ECO:0000256" key="1">
    <source>
        <dbReference type="ARBA" id="ARBA00022741"/>
    </source>
</evidence>
<dbReference type="SUPFAM" id="SSF54211">
    <property type="entry name" value="Ribosomal protein S5 domain 2-like"/>
    <property type="match status" value="1"/>
</dbReference>
<dbReference type="PANTHER" id="PTHR10457:SF26">
    <property type="entry name" value="CALMODULIN"/>
    <property type="match status" value="1"/>
</dbReference>
<sequence length="1227" mass="140172">MDKTRYAKNSRGRRKILYLIMFMSRAIREENINNNNIYVLSFYLLDTIKAFKNRRSDVPEKDACGCPTWWPRYLMLDLIPEAIFVNLINDEDCEFIVMDSTGQKQQAKISKFKFWLLEPNVGIGLWPNYWKREEIRCIEHGNTDSINIGISDRIVLANFLKAGEHFLSKKTKIYSNKSFIIKKQENVIDPPSQLALCLYDSLFTVWQIYGIITIEQNQTSLWIKEALKLAFKNLAFNQNQLSNLLDCVSQNDVDFCQKKSQLEKNKIIPVIKIDAANVTKWLSDSVYKNRLIDLVTDSILSEPLAPQLQIAPCKQNFNLASRTFAVISDKLNLITHQIYPFIAGKGDHSINVVGLHPSWFLPGTNLVNRAILFDFYSNLFVESDLSSFLVINHCFLVELNQTNEMENHSKLSLLYQSVGIDVINPFEQSDTRADDKLWIRKIQEKNFNIPKFILLNESTQDKVENFVADCQNGVVLQPSSNSTESNQVHFFDQFQIKEILQQSEQIKNPILSEFKGNVLYKQKHHCVFRFNVVCGHITVASYTSKSDSKIIGLRGTTGLVLDGYCERLEQVVNNLYEKSGKKITINSAQWNYLLGIAHTIGKKVNLAIIGIDMIIESNDGMLTAYVLEVNARPGTLIFGEQLIFEDNKITSVMCPSVDENFCTQLACRTKSGKNFPQTLLDWKIFVGEKKNFISNFLNQRYSCEFIEERLNFIKKTIDDVLLNNFDLDREIKFLLVNGRHRYFGSHTDFLGLGGPTINATSQNEIMSICQATKDNFVYISNSDLVYQSSIFQLNEIDLKNAKMGEKIWEPSDWISFLKACLAYMVINFQGVKDKIAGFRIHFSSCGLLKLNSGIGSSSSSALTSALVLSLNQLFDLNLSTIQLCQTDYAEFFLGKTAGCADKTSILNSIDKKMLFVSSMPEKIITKLCLPEKIVVLMVDSKIPRLNSPQSRDYLKKLSFSDDKIEAVNKWASGIMRKFGSFVFSYSLNLIKKSFLNMEKIKSVRIGDLSVKSLIDREDFLLRDLCAGGRLESFYANKFKRYNLIFRLLKLLPQKVNVVVGTKEEVIWPRKSTLFGLSEVERCHEYVQMMTNFDANNVSYLFDLIKFSHNGDRACVDFRNDFEPTVWQSNRNNHITDELLDEWIENENELLCDKSGGFERSLPIFDEWADQLETTFSHKAALRVSAAGLGGNICVHTVNSIANDVVNWFEEKSLSVTVIKPGPSFKLF</sequence>
<dbReference type="Gene3D" id="3.30.230.10">
    <property type="match status" value="1"/>
</dbReference>
<evidence type="ECO:0000256" key="2">
    <source>
        <dbReference type="ARBA" id="ARBA00022840"/>
    </source>
</evidence>
<evidence type="ECO:0000313" key="4">
    <source>
        <dbReference type="EMBL" id="RNA00275.1"/>
    </source>
</evidence>
<dbReference type="Pfam" id="PF00288">
    <property type="entry name" value="GHMP_kinases_N"/>
    <property type="match status" value="1"/>
</dbReference>
<dbReference type="SUPFAM" id="SSF56059">
    <property type="entry name" value="Glutathione synthetase ATP-binding domain-like"/>
    <property type="match status" value="1"/>
</dbReference>
<dbReference type="InterPro" id="IPR014721">
    <property type="entry name" value="Ribsml_uS5_D2-typ_fold_subgr"/>
</dbReference>
<dbReference type="Proteomes" id="UP000276133">
    <property type="component" value="Unassembled WGS sequence"/>
</dbReference>
<evidence type="ECO:0000259" key="3">
    <source>
        <dbReference type="Pfam" id="PF00288"/>
    </source>
</evidence>
<dbReference type="GO" id="GO:0004335">
    <property type="term" value="F:galactokinase activity"/>
    <property type="evidence" value="ECO:0007669"/>
    <property type="project" value="TreeGrafter"/>
</dbReference>
<reference evidence="4 5" key="1">
    <citation type="journal article" date="2018" name="Sci. Rep.">
        <title>Genomic signatures of local adaptation to the degree of environmental predictability in rotifers.</title>
        <authorList>
            <person name="Franch-Gras L."/>
            <person name="Hahn C."/>
            <person name="Garcia-Roger E.M."/>
            <person name="Carmona M.J."/>
            <person name="Serra M."/>
            <person name="Gomez A."/>
        </authorList>
    </citation>
    <scope>NUCLEOTIDE SEQUENCE [LARGE SCALE GENOMIC DNA]</scope>
    <source>
        <strain evidence="4">HYR1</strain>
    </source>
</reference>
<dbReference type="GO" id="GO:0006012">
    <property type="term" value="P:galactose metabolic process"/>
    <property type="evidence" value="ECO:0007669"/>
    <property type="project" value="TreeGrafter"/>
</dbReference>
<gene>
    <name evidence="4" type="ORF">BpHYR1_047736</name>
</gene>
<keyword evidence="1" id="KW-0547">Nucleotide-binding</keyword>
<dbReference type="GO" id="GO:0005524">
    <property type="term" value="F:ATP binding"/>
    <property type="evidence" value="ECO:0007669"/>
    <property type="project" value="UniProtKB-KW"/>
</dbReference>